<accession>A0AAE0YGQ5</accession>
<name>A0AAE0YGQ5_9GAST</name>
<organism evidence="1 2">
    <name type="scientific">Elysia crispata</name>
    <name type="common">lettuce slug</name>
    <dbReference type="NCBI Taxonomy" id="231223"/>
    <lineage>
        <taxon>Eukaryota</taxon>
        <taxon>Metazoa</taxon>
        <taxon>Spiralia</taxon>
        <taxon>Lophotrochozoa</taxon>
        <taxon>Mollusca</taxon>
        <taxon>Gastropoda</taxon>
        <taxon>Heterobranchia</taxon>
        <taxon>Euthyneura</taxon>
        <taxon>Panpulmonata</taxon>
        <taxon>Sacoglossa</taxon>
        <taxon>Placobranchoidea</taxon>
        <taxon>Plakobranchidae</taxon>
        <taxon>Elysia</taxon>
    </lineage>
</organism>
<evidence type="ECO:0000313" key="1">
    <source>
        <dbReference type="EMBL" id="KAK3744853.1"/>
    </source>
</evidence>
<keyword evidence="2" id="KW-1185">Reference proteome</keyword>
<dbReference type="Proteomes" id="UP001283361">
    <property type="component" value="Unassembled WGS sequence"/>
</dbReference>
<comment type="caution">
    <text evidence="1">The sequence shown here is derived from an EMBL/GenBank/DDBJ whole genome shotgun (WGS) entry which is preliminary data.</text>
</comment>
<dbReference type="EMBL" id="JAWDGP010006242">
    <property type="protein sequence ID" value="KAK3744853.1"/>
    <property type="molecule type" value="Genomic_DNA"/>
</dbReference>
<sequence>MKSWHDSQYVCAFSSSTSSAFNLLARFPIMHFQALVLCSSESLVLCVGEVCWLTAPDPRLTNRQSSDVQAPGEYQIDRYRDIRTGVIGNLSA</sequence>
<dbReference type="AlphaFoldDB" id="A0AAE0YGQ5"/>
<reference evidence="1" key="1">
    <citation type="journal article" date="2023" name="G3 (Bethesda)">
        <title>A reference genome for the long-term kleptoplast-retaining sea slug Elysia crispata morphotype clarki.</title>
        <authorList>
            <person name="Eastman K.E."/>
            <person name="Pendleton A.L."/>
            <person name="Shaikh M.A."/>
            <person name="Suttiyut T."/>
            <person name="Ogas R."/>
            <person name="Tomko P."/>
            <person name="Gavelis G."/>
            <person name="Widhalm J.R."/>
            <person name="Wisecaver J.H."/>
        </authorList>
    </citation>
    <scope>NUCLEOTIDE SEQUENCE</scope>
    <source>
        <strain evidence="1">ECLA1</strain>
    </source>
</reference>
<proteinExistence type="predicted"/>
<gene>
    <name evidence="1" type="ORF">RRG08_050791</name>
</gene>
<evidence type="ECO:0000313" key="2">
    <source>
        <dbReference type="Proteomes" id="UP001283361"/>
    </source>
</evidence>
<protein>
    <submittedName>
        <fullName evidence="1">Uncharacterized protein</fullName>
    </submittedName>
</protein>